<evidence type="ECO:0008006" key="15">
    <source>
        <dbReference type="Google" id="ProtNLM"/>
    </source>
</evidence>
<evidence type="ECO:0000256" key="9">
    <source>
        <dbReference type="PROSITE-ProRule" id="PRU00323"/>
    </source>
</evidence>
<dbReference type="GO" id="GO:0005540">
    <property type="term" value="F:hyaluronic acid binding"/>
    <property type="evidence" value="ECO:0007669"/>
    <property type="project" value="UniProtKB-KW"/>
</dbReference>
<evidence type="ECO:0000256" key="4">
    <source>
        <dbReference type="ARBA" id="ARBA00022737"/>
    </source>
</evidence>
<feature type="signal peptide" evidence="10">
    <location>
        <begin position="1"/>
        <end position="20"/>
    </location>
</feature>
<comment type="subcellular location">
    <subcellularLocation>
        <location evidence="1">Secreted</location>
        <location evidence="1">Extracellular space</location>
        <location evidence="1">Extracellular matrix</location>
    </subcellularLocation>
</comment>
<feature type="domain" description="Link" evidence="12">
    <location>
        <begin position="268"/>
        <end position="358"/>
    </location>
</feature>
<evidence type="ECO:0000256" key="1">
    <source>
        <dbReference type="ARBA" id="ARBA00004498"/>
    </source>
</evidence>
<sequence length="362" mass="40445">MVQSHHALLWFGTLLLPLWAKPVTQIQNTFYYHHLSNGLSTQVDAGRVQLHIHSAQSTMHAQKGSDVTLPCRFWFEPDMSPPKQVRIKWSKVSSTQEPETDVLVSIGMRSRSYGGYSGRVHLAQDSEWDASLVISALQINDTGLYRCEVVGGLEDQSTSIYLELQGVVFPYQHPQGRYHLSFAGALQACAEQDATLATFSQLYQSWKEGLHWCNAGWLADGTVKYPITQPRANCGGPGVAPGVRSYGKRHPRHHQYDVFCFSSTLAGEVFYLQLAHRMSLSEAQQACVDQGALIAKVGQLYSAWRFQSLDHCDAGWLADGSVRYAITRPRKNCGPPEPGVRSFGFPPPQHKYGVYCYKEHQG</sequence>
<keyword evidence="4" id="KW-0677">Repeat</keyword>
<evidence type="ECO:0000256" key="6">
    <source>
        <dbReference type="ARBA" id="ARBA00023290"/>
    </source>
</evidence>
<dbReference type="InterPro" id="IPR000538">
    <property type="entry name" value="Link_dom"/>
</dbReference>
<keyword evidence="7" id="KW-0393">Immunoglobulin domain</keyword>
<keyword evidence="3" id="KW-0272">Extracellular matrix</keyword>
<evidence type="ECO:0000256" key="2">
    <source>
        <dbReference type="ARBA" id="ARBA00022525"/>
    </source>
</evidence>
<evidence type="ECO:0000259" key="11">
    <source>
        <dbReference type="PROSITE" id="PS50835"/>
    </source>
</evidence>
<dbReference type="GO" id="GO:0007155">
    <property type="term" value="P:cell adhesion"/>
    <property type="evidence" value="ECO:0007669"/>
    <property type="project" value="InterPro"/>
</dbReference>
<dbReference type="InterPro" id="IPR003599">
    <property type="entry name" value="Ig_sub"/>
</dbReference>
<feature type="chain" id="PRO_5043452181" description="Hyaluronan and proteoglycan link protein 3" evidence="10">
    <location>
        <begin position="21"/>
        <end position="362"/>
    </location>
</feature>
<dbReference type="FunFam" id="3.10.100.10:FF:000001">
    <property type="entry name" value="Hyaluronan proteoglycan link protein 1"/>
    <property type="match status" value="1"/>
</dbReference>
<dbReference type="Pfam" id="PF07686">
    <property type="entry name" value="V-set"/>
    <property type="match status" value="1"/>
</dbReference>
<dbReference type="GO" id="GO:0001501">
    <property type="term" value="P:skeletal system development"/>
    <property type="evidence" value="ECO:0007669"/>
    <property type="project" value="TreeGrafter"/>
</dbReference>
<reference evidence="14" key="1">
    <citation type="submission" date="2024-04" db="EMBL/GenBank/DDBJ databases">
        <title>Salinicola lusitanus LLJ914,a marine bacterium isolated from the Okinawa Trough.</title>
        <authorList>
            <person name="Li J."/>
        </authorList>
    </citation>
    <scope>NUCLEOTIDE SEQUENCE [LARGE SCALE GENOMIC DNA]</scope>
</reference>
<dbReference type="AlphaFoldDB" id="A0AAW0P1E3"/>
<dbReference type="SMART" id="SM00409">
    <property type="entry name" value="IG"/>
    <property type="match status" value="1"/>
</dbReference>
<dbReference type="CDD" id="cd03518">
    <property type="entry name" value="Link_domain_HAPLN_module_1"/>
    <property type="match status" value="1"/>
</dbReference>
<evidence type="ECO:0000256" key="5">
    <source>
        <dbReference type="ARBA" id="ARBA00023157"/>
    </source>
</evidence>
<dbReference type="InterPro" id="IPR007110">
    <property type="entry name" value="Ig-like_dom"/>
</dbReference>
<keyword evidence="6" id="KW-0373">Hyaluronic acid</keyword>
<evidence type="ECO:0000256" key="8">
    <source>
        <dbReference type="ARBA" id="ARBA00038272"/>
    </source>
</evidence>
<dbReference type="Gene3D" id="3.10.100.10">
    <property type="entry name" value="Mannose-Binding Protein A, subunit A"/>
    <property type="match status" value="2"/>
</dbReference>
<evidence type="ECO:0000256" key="7">
    <source>
        <dbReference type="ARBA" id="ARBA00023319"/>
    </source>
</evidence>
<evidence type="ECO:0000256" key="10">
    <source>
        <dbReference type="SAM" id="SignalP"/>
    </source>
</evidence>
<dbReference type="GO" id="GO:0045202">
    <property type="term" value="C:synapse"/>
    <property type="evidence" value="ECO:0007669"/>
    <property type="project" value="TreeGrafter"/>
</dbReference>
<comment type="caution">
    <text evidence="9">Lacks conserved residue(s) required for the propagation of feature annotation.</text>
</comment>
<dbReference type="GO" id="GO:0005615">
    <property type="term" value="C:extracellular space"/>
    <property type="evidence" value="ECO:0007669"/>
    <property type="project" value="TreeGrafter"/>
</dbReference>
<dbReference type="Gene3D" id="2.60.40.10">
    <property type="entry name" value="Immunoglobulins"/>
    <property type="match status" value="1"/>
</dbReference>
<evidence type="ECO:0000313" key="13">
    <source>
        <dbReference type="EMBL" id="KAK7912469.1"/>
    </source>
</evidence>
<protein>
    <recommendedName>
        <fullName evidence="15">Hyaluronan and proteoglycan link protein 3</fullName>
    </recommendedName>
</protein>
<dbReference type="PROSITE" id="PS50835">
    <property type="entry name" value="IG_LIKE"/>
    <property type="match status" value="1"/>
</dbReference>
<proteinExistence type="inferred from homology"/>
<dbReference type="InterPro" id="IPR013106">
    <property type="entry name" value="Ig_V-set"/>
</dbReference>
<dbReference type="InterPro" id="IPR016187">
    <property type="entry name" value="CTDL_fold"/>
</dbReference>
<comment type="caution">
    <text evidence="13">The sequence shown here is derived from an EMBL/GenBank/DDBJ whole genome shotgun (WGS) entry which is preliminary data.</text>
</comment>
<dbReference type="Proteomes" id="UP001460270">
    <property type="component" value="Unassembled WGS sequence"/>
</dbReference>
<evidence type="ECO:0000256" key="3">
    <source>
        <dbReference type="ARBA" id="ARBA00022530"/>
    </source>
</evidence>
<name>A0AAW0P1E3_9GOBI</name>
<dbReference type="EMBL" id="JBBPFD010000009">
    <property type="protein sequence ID" value="KAK7912469.1"/>
    <property type="molecule type" value="Genomic_DNA"/>
</dbReference>
<dbReference type="CDD" id="cd03519">
    <property type="entry name" value="Link_domain_HAPLN_module_2"/>
    <property type="match status" value="1"/>
</dbReference>
<accession>A0AAW0P1E3</accession>
<dbReference type="GO" id="GO:0010001">
    <property type="term" value="P:glial cell differentiation"/>
    <property type="evidence" value="ECO:0007669"/>
    <property type="project" value="TreeGrafter"/>
</dbReference>
<gene>
    <name evidence="13" type="ORF">WMY93_012680</name>
</gene>
<feature type="domain" description="Link" evidence="12">
    <location>
        <begin position="167"/>
        <end position="262"/>
    </location>
</feature>
<feature type="disulfide bond" evidence="9">
    <location>
        <begin position="287"/>
        <end position="356"/>
    </location>
</feature>
<feature type="disulfide bond" evidence="9">
    <location>
        <begin position="312"/>
        <end position="333"/>
    </location>
</feature>
<dbReference type="SUPFAM" id="SSF48726">
    <property type="entry name" value="Immunoglobulin"/>
    <property type="match status" value="1"/>
</dbReference>
<dbReference type="InterPro" id="IPR013783">
    <property type="entry name" value="Ig-like_fold"/>
</dbReference>
<dbReference type="SMART" id="SM00445">
    <property type="entry name" value="LINK"/>
    <property type="match status" value="2"/>
</dbReference>
<dbReference type="GO" id="GO:0002052">
    <property type="term" value="P:positive regulation of neuroblast proliferation"/>
    <property type="evidence" value="ECO:0007669"/>
    <property type="project" value="TreeGrafter"/>
</dbReference>
<dbReference type="InterPro" id="IPR050691">
    <property type="entry name" value="Hyaluronan_bind_Proteoglycan"/>
</dbReference>
<evidence type="ECO:0000313" key="14">
    <source>
        <dbReference type="Proteomes" id="UP001460270"/>
    </source>
</evidence>
<organism evidence="13 14">
    <name type="scientific">Mugilogobius chulae</name>
    <name type="common">yellowstripe goby</name>
    <dbReference type="NCBI Taxonomy" id="88201"/>
    <lineage>
        <taxon>Eukaryota</taxon>
        <taxon>Metazoa</taxon>
        <taxon>Chordata</taxon>
        <taxon>Craniata</taxon>
        <taxon>Vertebrata</taxon>
        <taxon>Euteleostomi</taxon>
        <taxon>Actinopterygii</taxon>
        <taxon>Neopterygii</taxon>
        <taxon>Teleostei</taxon>
        <taxon>Neoteleostei</taxon>
        <taxon>Acanthomorphata</taxon>
        <taxon>Gobiaria</taxon>
        <taxon>Gobiiformes</taxon>
        <taxon>Gobioidei</taxon>
        <taxon>Gobiidae</taxon>
        <taxon>Gobionellinae</taxon>
        <taxon>Mugilogobius</taxon>
    </lineage>
</organism>
<dbReference type="SUPFAM" id="SSF56436">
    <property type="entry name" value="C-type lectin-like"/>
    <property type="match status" value="2"/>
</dbReference>
<keyword evidence="14" id="KW-1185">Reference proteome</keyword>
<keyword evidence="2" id="KW-0964">Secreted</keyword>
<dbReference type="InterPro" id="IPR036179">
    <property type="entry name" value="Ig-like_dom_sf"/>
</dbReference>
<feature type="domain" description="Ig-like" evidence="11">
    <location>
        <begin position="46"/>
        <end position="159"/>
    </location>
</feature>
<dbReference type="InterPro" id="IPR016186">
    <property type="entry name" value="C-type_lectin-like/link_sf"/>
</dbReference>
<evidence type="ECO:0000259" key="12">
    <source>
        <dbReference type="PROSITE" id="PS50963"/>
    </source>
</evidence>
<dbReference type="FunFam" id="3.10.100.10:FF:000002">
    <property type="entry name" value="Hyaluronan proteoglycan link protein 1"/>
    <property type="match status" value="1"/>
</dbReference>
<dbReference type="PRINTS" id="PR01265">
    <property type="entry name" value="LINKMODULE"/>
</dbReference>
<keyword evidence="10" id="KW-0732">Signal</keyword>
<dbReference type="SMART" id="SM00406">
    <property type="entry name" value="IGv"/>
    <property type="match status" value="1"/>
</dbReference>
<dbReference type="Pfam" id="PF00193">
    <property type="entry name" value="Xlink"/>
    <property type="match status" value="2"/>
</dbReference>
<comment type="similarity">
    <text evidence="8">Belongs to the HAPLN family.</text>
</comment>
<feature type="disulfide bond" evidence="9">
    <location>
        <begin position="213"/>
        <end position="234"/>
    </location>
</feature>
<dbReference type="GO" id="GO:0072534">
    <property type="term" value="C:perineuronal net"/>
    <property type="evidence" value="ECO:0007669"/>
    <property type="project" value="TreeGrafter"/>
</dbReference>
<dbReference type="PANTHER" id="PTHR22804:SF40">
    <property type="entry name" value="HYALURONAN AND PROTEOGLYCAN LINK PROTEIN 3"/>
    <property type="match status" value="1"/>
</dbReference>
<dbReference type="PROSITE" id="PS50963">
    <property type="entry name" value="LINK_2"/>
    <property type="match status" value="2"/>
</dbReference>
<dbReference type="PANTHER" id="PTHR22804">
    <property type="entry name" value="AGGRECAN/VERSICAN PROTEOGLYCAN"/>
    <property type="match status" value="1"/>
</dbReference>
<dbReference type="GO" id="GO:0007417">
    <property type="term" value="P:central nervous system development"/>
    <property type="evidence" value="ECO:0007669"/>
    <property type="project" value="TreeGrafter"/>
</dbReference>
<keyword evidence="5 9" id="KW-1015">Disulfide bond</keyword>